<dbReference type="InterPro" id="IPR044876">
    <property type="entry name" value="HRDC_dom_sf"/>
</dbReference>
<keyword evidence="4" id="KW-0418">Kinase</keyword>
<dbReference type="InterPro" id="IPR000719">
    <property type="entry name" value="Prot_kinase_dom"/>
</dbReference>
<dbReference type="Proteomes" id="UP000266196">
    <property type="component" value="Unassembled WGS sequence"/>
</dbReference>
<feature type="domain" description="Protein kinase" evidence="9">
    <location>
        <begin position="376"/>
        <end position="666"/>
    </location>
</feature>
<dbReference type="AlphaFoldDB" id="A0A397DEZ9"/>
<feature type="binding site" evidence="6">
    <location>
        <position position="405"/>
    </location>
    <ligand>
        <name>ATP</name>
        <dbReference type="ChEBI" id="CHEBI:30616"/>
    </ligand>
</feature>
<dbReference type="Pfam" id="PF00069">
    <property type="entry name" value="Pkinase"/>
    <property type="match status" value="1"/>
</dbReference>
<evidence type="ECO:0000313" key="15">
    <source>
        <dbReference type="EMBL" id="RHY66652.1"/>
    </source>
</evidence>
<evidence type="ECO:0000313" key="12">
    <source>
        <dbReference type="EMBL" id="RHY12691.1"/>
    </source>
</evidence>
<proteinExistence type="predicted"/>
<dbReference type="Proteomes" id="UP000286510">
    <property type="component" value="Unassembled WGS sequence"/>
</dbReference>
<dbReference type="SUPFAM" id="SSF56112">
    <property type="entry name" value="Protein kinase-like (PK-like)"/>
    <property type="match status" value="1"/>
</dbReference>
<evidence type="ECO:0000256" key="3">
    <source>
        <dbReference type="ARBA" id="ARBA00022741"/>
    </source>
</evidence>
<evidence type="ECO:0000256" key="2">
    <source>
        <dbReference type="ARBA" id="ARBA00022679"/>
    </source>
</evidence>
<sequence>MSANSPSGAWRARLAKEARLNIQHKIMNVLRQMKPNAPDVVIAKLPGMSIRLEECLLLMARTEDEFLNESTLHHRIIDLQHKSESRLLKRSSPSGPSAAHGLNDELRRRLFVYLQAWRNKTVQEEGVGPWDILSTQVLAQIANLAPINLQELDQTCGMGPRWIAEYGMSLMRHIDHCLKFLKLGSIHQTTDTKRHKPSKSPTSPSKATNRMTPIAPAKPLQKPPTVRASYVVPQPAFVPSGYTSSSSPLFDPEQPMHHGLTTFLRGQHAVAATAPLLPRLSESVMSPSIEAYEEELARLRMALHQSQQDNAQLQAEVHFLRQQVHQQQAADAAIAACEALVACQTAKISRAANMAPSSLSSALGLIHGVTLMENRFLYRRDLGSGTSSIVILALDTFTKKNVAIKIWNESLSASGEREVDILELVSTHGPRLGLPIVQLVGSFYYHERLCIVMELLDAPIHLHSTKDMPDGRYLPAAEMALDADIDCISRPQMSLHKLRLMGIIHGDLKPDNILSDNSVVDGGVKLVDFGNSIYLDEATNQISAHGFDVQAMLYRAPEVAIGSSLSTAADMWSLGCIVLEGLIGQPVFAARSRAHLLTQIDQVVPLTLASGMFHREYMAFRRQVEVKPISLDAILKRFRVAHADVASFLHTCFVVDPDLRLTAAQV</sequence>
<evidence type="ECO:0000256" key="1">
    <source>
        <dbReference type="ARBA" id="ARBA00022527"/>
    </source>
</evidence>
<evidence type="ECO:0000313" key="24">
    <source>
        <dbReference type="Proteomes" id="UP000286510"/>
    </source>
</evidence>
<dbReference type="InterPro" id="IPR050494">
    <property type="entry name" value="Ser_Thr_dual-spec_kinase"/>
</dbReference>
<dbReference type="EMBL" id="QUTF01010763">
    <property type="protein sequence ID" value="RHZ30998.1"/>
    <property type="molecule type" value="Genomic_DNA"/>
</dbReference>
<evidence type="ECO:0000256" key="4">
    <source>
        <dbReference type="ARBA" id="ARBA00022777"/>
    </source>
</evidence>
<keyword evidence="5 6" id="KW-0067">ATP-binding</keyword>
<dbReference type="EMBL" id="QUSZ01005233">
    <property type="protein sequence ID" value="RHY10669.1"/>
    <property type="molecule type" value="Genomic_DNA"/>
</dbReference>
<evidence type="ECO:0000256" key="5">
    <source>
        <dbReference type="ARBA" id="ARBA00022840"/>
    </source>
</evidence>
<evidence type="ECO:0000256" key="7">
    <source>
        <dbReference type="SAM" id="Coils"/>
    </source>
</evidence>
<evidence type="ECO:0000313" key="18">
    <source>
        <dbReference type="Proteomes" id="UP000265427"/>
    </source>
</evidence>
<reference evidence="18 19" key="1">
    <citation type="submission" date="2018-08" db="EMBL/GenBank/DDBJ databases">
        <title>Aphanomyces genome sequencing and annotation.</title>
        <authorList>
            <person name="Minardi D."/>
            <person name="Oidtmann B."/>
            <person name="Van Der Giezen M."/>
            <person name="Studholme D.J."/>
        </authorList>
    </citation>
    <scope>NUCLEOTIDE SEQUENCE [LARGE SCALE GENOMIC DNA]</scope>
    <source>
        <strain evidence="16 20">197901</strain>
        <strain evidence="14 22">D2</strain>
        <strain evidence="17 24">FDL457</strain>
        <strain evidence="11 18">Kv</strain>
        <strain evidence="15 19">SA</strain>
        <strain evidence="13 23">Si</strain>
        <strain evidence="12 21">Yx</strain>
    </source>
</reference>
<dbReference type="PROSITE" id="PS00107">
    <property type="entry name" value="PROTEIN_KINASE_ATP"/>
    <property type="match status" value="1"/>
</dbReference>
<dbReference type="Gene3D" id="1.10.510.10">
    <property type="entry name" value="Transferase(Phosphotransferase) domain 1"/>
    <property type="match status" value="1"/>
</dbReference>
<dbReference type="PROSITE" id="PS50011">
    <property type="entry name" value="PROTEIN_KINASE_DOM"/>
    <property type="match status" value="1"/>
</dbReference>
<dbReference type="GO" id="GO:0003676">
    <property type="term" value="F:nucleic acid binding"/>
    <property type="evidence" value="ECO:0007669"/>
    <property type="project" value="InterPro"/>
</dbReference>
<evidence type="ECO:0000313" key="23">
    <source>
        <dbReference type="Proteomes" id="UP000283543"/>
    </source>
</evidence>
<dbReference type="GO" id="GO:0005524">
    <property type="term" value="F:ATP binding"/>
    <property type="evidence" value="ECO:0007669"/>
    <property type="project" value="UniProtKB-UniRule"/>
</dbReference>
<protein>
    <recommendedName>
        <fullName evidence="25">Protein kinase domain-containing protein</fullName>
    </recommendedName>
</protein>
<dbReference type="SMART" id="SM00341">
    <property type="entry name" value="HRDC"/>
    <property type="match status" value="1"/>
</dbReference>
<dbReference type="PROSITE" id="PS50967">
    <property type="entry name" value="HRDC"/>
    <property type="match status" value="1"/>
</dbReference>
<keyword evidence="1" id="KW-0723">Serine/threonine-protein kinase</keyword>
<dbReference type="VEuPathDB" id="FungiDB:H257_02677"/>
<evidence type="ECO:0000313" key="19">
    <source>
        <dbReference type="Proteomes" id="UP000265716"/>
    </source>
</evidence>
<dbReference type="Proteomes" id="UP000283543">
    <property type="component" value="Unassembled WGS sequence"/>
</dbReference>
<dbReference type="EMBL" id="QUTC01004078">
    <property type="protein sequence ID" value="RHY66652.1"/>
    <property type="molecule type" value="Genomic_DNA"/>
</dbReference>
<dbReference type="Proteomes" id="UP000265427">
    <property type="component" value="Unassembled WGS sequence"/>
</dbReference>
<dbReference type="SUPFAM" id="SSF47819">
    <property type="entry name" value="HRDC-like"/>
    <property type="match status" value="1"/>
</dbReference>
<evidence type="ECO:0000256" key="8">
    <source>
        <dbReference type="SAM" id="MobiDB-lite"/>
    </source>
</evidence>
<dbReference type="Proteomes" id="UP000266239">
    <property type="component" value="Unassembled WGS sequence"/>
</dbReference>
<evidence type="ECO:0000313" key="13">
    <source>
        <dbReference type="EMBL" id="RHY53796.1"/>
    </source>
</evidence>
<dbReference type="InterPro" id="IPR002121">
    <property type="entry name" value="HRDC_dom"/>
</dbReference>
<evidence type="ECO:0008006" key="25">
    <source>
        <dbReference type="Google" id="ProtNLM"/>
    </source>
</evidence>
<dbReference type="PANTHER" id="PTHR24058">
    <property type="entry name" value="DUAL SPECIFICITY PROTEIN KINASE"/>
    <property type="match status" value="1"/>
</dbReference>
<dbReference type="InterPro" id="IPR017441">
    <property type="entry name" value="Protein_kinase_ATP_BS"/>
</dbReference>
<name>A0A397DEZ9_APHAT</name>
<dbReference type="Gene3D" id="3.30.200.20">
    <property type="entry name" value="Phosphorylase Kinase, domain 1"/>
    <property type="match status" value="1"/>
</dbReference>
<organism evidence="14 22">
    <name type="scientific">Aphanomyces astaci</name>
    <name type="common">Crayfish plague agent</name>
    <dbReference type="NCBI Taxonomy" id="112090"/>
    <lineage>
        <taxon>Eukaryota</taxon>
        <taxon>Sar</taxon>
        <taxon>Stramenopiles</taxon>
        <taxon>Oomycota</taxon>
        <taxon>Saprolegniomycetes</taxon>
        <taxon>Saprolegniales</taxon>
        <taxon>Verrucalvaceae</taxon>
        <taxon>Aphanomyces</taxon>
    </lineage>
</organism>
<dbReference type="VEuPathDB" id="FungiDB:H257_02676"/>
<dbReference type="InterPro" id="IPR010997">
    <property type="entry name" value="HRDC-like_sf"/>
</dbReference>
<dbReference type="EMBL" id="QUTB01005719">
    <property type="protein sequence ID" value="RHY53796.1"/>
    <property type="molecule type" value="Genomic_DNA"/>
</dbReference>
<keyword evidence="3 6" id="KW-0547">Nucleotide-binding</keyword>
<keyword evidence="7" id="KW-0175">Coiled coil</keyword>
<evidence type="ECO:0000313" key="21">
    <source>
        <dbReference type="Proteomes" id="UP000266239"/>
    </source>
</evidence>
<evidence type="ECO:0000259" key="10">
    <source>
        <dbReference type="PROSITE" id="PS50967"/>
    </source>
</evidence>
<dbReference type="EMBL" id="QUTA01006111">
    <property type="protein sequence ID" value="RHY12691.1"/>
    <property type="molecule type" value="Genomic_DNA"/>
</dbReference>
<dbReference type="EMBL" id="QUTD01005103">
    <property type="protein sequence ID" value="RHY64116.1"/>
    <property type="molecule type" value="Genomic_DNA"/>
</dbReference>
<feature type="coiled-coil region" evidence="7">
    <location>
        <begin position="289"/>
        <end position="330"/>
    </location>
</feature>
<dbReference type="PANTHER" id="PTHR24058:SF130">
    <property type="entry name" value="SERINE_THREONINE PROTEIN KINASES-RELATED"/>
    <property type="match status" value="1"/>
</dbReference>
<feature type="domain" description="HRDC" evidence="10">
    <location>
        <begin position="104"/>
        <end position="184"/>
    </location>
</feature>
<evidence type="ECO:0000313" key="17">
    <source>
        <dbReference type="EMBL" id="RHZ30998.1"/>
    </source>
</evidence>
<dbReference type="SMART" id="SM00220">
    <property type="entry name" value="S_TKc"/>
    <property type="match status" value="1"/>
</dbReference>
<evidence type="ECO:0000313" key="20">
    <source>
        <dbReference type="Proteomes" id="UP000266196"/>
    </source>
</evidence>
<evidence type="ECO:0000313" key="22">
    <source>
        <dbReference type="Proteomes" id="UP000266643"/>
    </source>
</evidence>
<evidence type="ECO:0000313" key="11">
    <source>
        <dbReference type="EMBL" id="RHY10669.1"/>
    </source>
</evidence>
<dbReference type="Proteomes" id="UP000265716">
    <property type="component" value="Unassembled WGS sequence"/>
</dbReference>
<evidence type="ECO:0000313" key="14">
    <source>
        <dbReference type="EMBL" id="RHY64116.1"/>
    </source>
</evidence>
<dbReference type="Pfam" id="PF00570">
    <property type="entry name" value="HRDC"/>
    <property type="match status" value="1"/>
</dbReference>
<keyword evidence="2" id="KW-0808">Transferase</keyword>
<dbReference type="Proteomes" id="UP000266643">
    <property type="component" value="Unassembled WGS sequence"/>
</dbReference>
<feature type="region of interest" description="Disordered" evidence="8">
    <location>
        <begin position="188"/>
        <end position="222"/>
    </location>
</feature>
<dbReference type="InterPro" id="IPR011009">
    <property type="entry name" value="Kinase-like_dom_sf"/>
</dbReference>
<dbReference type="GO" id="GO:0004674">
    <property type="term" value="F:protein serine/threonine kinase activity"/>
    <property type="evidence" value="ECO:0007669"/>
    <property type="project" value="UniProtKB-KW"/>
</dbReference>
<evidence type="ECO:0000259" key="9">
    <source>
        <dbReference type="PROSITE" id="PS50011"/>
    </source>
</evidence>
<comment type="caution">
    <text evidence="14">The sequence shown here is derived from an EMBL/GenBank/DDBJ whole genome shotgun (WGS) entry which is preliminary data.</text>
</comment>
<gene>
    <name evidence="12" type="ORF">DYB25_003360</name>
    <name evidence="17" type="ORF">DYB26_006334</name>
    <name evidence="14" type="ORF">DYB30_004760</name>
    <name evidence="16" type="ORF">DYB31_003068</name>
    <name evidence="13" type="ORF">DYB34_004898</name>
    <name evidence="11" type="ORF">DYB36_004559</name>
    <name evidence="15" type="ORF">DYB38_010070</name>
</gene>
<evidence type="ECO:0000313" key="16">
    <source>
        <dbReference type="EMBL" id="RHZ30908.1"/>
    </source>
</evidence>
<dbReference type="EMBL" id="QUTE01006986">
    <property type="protein sequence ID" value="RHZ30908.1"/>
    <property type="molecule type" value="Genomic_DNA"/>
</dbReference>
<evidence type="ECO:0000256" key="6">
    <source>
        <dbReference type="PROSITE-ProRule" id="PRU10141"/>
    </source>
</evidence>
<accession>A0A397DEZ9</accession>
<dbReference type="Gene3D" id="1.10.150.80">
    <property type="entry name" value="HRDC domain"/>
    <property type="match status" value="1"/>
</dbReference>